<dbReference type="GO" id="GO:0003723">
    <property type="term" value="F:RNA binding"/>
    <property type="evidence" value="ECO:0007669"/>
    <property type="project" value="TreeGrafter"/>
</dbReference>
<organism evidence="3 4">
    <name type="scientific">Acanthoscelides obtectus</name>
    <name type="common">Bean weevil</name>
    <name type="synonym">Bruchus obtectus</name>
    <dbReference type="NCBI Taxonomy" id="200917"/>
    <lineage>
        <taxon>Eukaryota</taxon>
        <taxon>Metazoa</taxon>
        <taxon>Ecdysozoa</taxon>
        <taxon>Arthropoda</taxon>
        <taxon>Hexapoda</taxon>
        <taxon>Insecta</taxon>
        <taxon>Pterygota</taxon>
        <taxon>Neoptera</taxon>
        <taxon>Endopterygota</taxon>
        <taxon>Coleoptera</taxon>
        <taxon>Polyphaga</taxon>
        <taxon>Cucujiformia</taxon>
        <taxon>Chrysomeloidea</taxon>
        <taxon>Chrysomelidae</taxon>
        <taxon>Bruchinae</taxon>
        <taxon>Bruchini</taxon>
        <taxon>Acanthoscelides</taxon>
    </lineage>
</organism>
<feature type="compositionally biased region" description="Polar residues" evidence="2">
    <location>
        <begin position="446"/>
        <end position="465"/>
    </location>
</feature>
<evidence type="ECO:0000313" key="4">
    <source>
        <dbReference type="Proteomes" id="UP001152888"/>
    </source>
</evidence>
<dbReference type="GO" id="GO:0043066">
    <property type="term" value="P:negative regulation of apoptotic process"/>
    <property type="evidence" value="ECO:0007669"/>
    <property type="project" value="TreeGrafter"/>
</dbReference>
<evidence type="ECO:0000256" key="2">
    <source>
        <dbReference type="SAM" id="MobiDB-lite"/>
    </source>
</evidence>
<evidence type="ECO:0008006" key="5">
    <source>
        <dbReference type="Google" id="ProtNLM"/>
    </source>
</evidence>
<accession>A0A9P0P8J1</accession>
<feature type="region of interest" description="Disordered" evidence="2">
    <location>
        <begin position="373"/>
        <end position="409"/>
    </location>
</feature>
<feature type="region of interest" description="Disordered" evidence="2">
    <location>
        <begin position="444"/>
        <end position="465"/>
    </location>
</feature>
<gene>
    <name evidence="3" type="ORF">ACAOBT_LOCUS8511</name>
</gene>
<dbReference type="Pfam" id="PF05918">
    <property type="entry name" value="API5"/>
    <property type="match status" value="1"/>
</dbReference>
<comment type="caution">
    <text evidence="3">The sequence shown here is derived from an EMBL/GenBank/DDBJ whole genome shotgun (WGS) entry which is preliminary data.</text>
</comment>
<dbReference type="PANTHER" id="PTHR12758">
    <property type="entry name" value="APOPTOSIS INHIBITOR 5-RELATED"/>
    <property type="match status" value="1"/>
</dbReference>
<sequence>MFLNMFQIRIRAMQVLPAICKDSKEYVPKVTYILAQLLKLDESDDNTPTNTLSQIYKEDPVCTLKTVFNHVSSTDDATEREKCLQFIYKKIIKMEEKLTSEIYDLLLEEGKKIIPESDGTEFGLVMPYLTASKLTKTIAGQQELVNLVDEKAEIDGSFDPLEENGQNVNRVMMCVDFALPLFNANVESTKFTKFYCDQILPNYYAIGTLKEGSTLQYHALKQLAELSTHCGKLENPSLHVVQIFDKLKHFMPLPPEDADLEKMPNLDLTSVECLLYAFHRLARQCPDFLTADPAVLKDFRARLTYFSIGVCGCKRSLEKHSGKKLNEDQQKIAPALFENISSLINDLYYTVPIYECKIQLSFKSLTKKIQLSPEKSSVPQKRHTPIHFESSNGSAPKNARPSKGEGIKLYAPPSGKFSNNFQSYGETTLHAIHSCVTQEARETHCSPASSQEGFETTGSSSYIAD</sequence>
<dbReference type="EMBL" id="CAKOFQ010006766">
    <property type="protein sequence ID" value="CAH1969700.1"/>
    <property type="molecule type" value="Genomic_DNA"/>
</dbReference>
<dbReference type="PANTHER" id="PTHR12758:SF19">
    <property type="entry name" value="APOPTOSIS INHIBITOR 5"/>
    <property type="match status" value="1"/>
</dbReference>
<dbReference type="GO" id="GO:0005634">
    <property type="term" value="C:nucleus"/>
    <property type="evidence" value="ECO:0007669"/>
    <property type="project" value="TreeGrafter"/>
</dbReference>
<keyword evidence="4" id="KW-1185">Reference proteome</keyword>
<reference evidence="3" key="1">
    <citation type="submission" date="2022-03" db="EMBL/GenBank/DDBJ databases">
        <authorList>
            <person name="Sayadi A."/>
        </authorList>
    </citation>
    <scope>NUCLEOTIDE SEQUENCE</scope>
</reference>
<keyword evidence="1" id="KW-0053">Apoptosis</keyword>
<dbReference type="OrthoDB" id="19224at2759"/>
<dbReference type="Proteomes" id="UP001152888">
    <property type="component" value="Unassembled WGS sequence"/>
</dbReference>
<dbReference type="InterPro" id="IPR008383">
    <property type="entry name" value="API5"/>
</dbReference>
<evidence type="ECO:0000256" key="1">
    <source>
        <dbReference type="ARBA" id="ARBA00022703"/>
    </source>
</evidence>
<proteinExistence type="predicted"/>
<name>A0A9P0P8J1_ACAOB</name>
<dbReference type="GO" id="GO:0006915">
    <property type="term" value="P:apoptotic process"/>
    <property type="evidence" value="ECO:0007669"/>
    <property type="project" value="UniProtKB-KW"/>
</dbReference>
<evidence type="ECO:0000313" key="3">
    <source>
        <dbReference type="EMBL" id="CAH1969700.1"/>
    </source>
</evidence>
<dbReference type="AlphaFoldDB" id="A0A9P0P8J1"/>
<protein>
    <recommendedName>
        <fullName evidence="5">Apoptosis inhibitor 5</fullName>
    </recommendedName>
</protein>